<evidence type="ECO:0000256" key="1">
    <source>
        <dbReference type="SAM" id="Phobius"/>
    </source>
</evidence>
<keyword evidence="1" id="KW-0472">Membrane</keyword>
<evidence type="ECO:0000313" key="2">
    <source>
        <dbReference type="EMBL" id="GMA28519.1"/>
    </source>
</evidence>
<dbReference type="Proteomes" id="UP001157160">
    <property type="component" value="Unassembled WGS sequence"/>
</dbReference>
<keyword evidence="3" id="KW-1185">Reference proteome</keyword>
<dbReference type="AlphaFoldDB" id="A0AA37UGQ2"/>
<organism evidence="2 3">
    <name type="scientific">Arenivirga flava</name>
    <dbReference type="NCBI Taxonomy" id="1930060"/>
    <lineage>
        <taxon>Bacteria</taxon>
        <taxon>Bacillati</taxon>
        <taxon>Actinomycetota</taxon>
        <taxon>Actinomycetes</taxon>
        <taxon>Micrococcales</taxon>
        <taxon>Microbacteriaceae</taxon>
        <taxon>Arenivirga</taxon>
    </lineage>
</organism>
<comment type="caution">
    <text evidence="2">The sequence shown here is derived from an EMBL/GenBank/DDBJ whole genome shotgun (WGS) entry which is preliminary data.</text>
</comment>
<keyword evidence="1" id="KW-1133">Transmembrane helix</keyword>
<evidence type="ECO:0000313" key="3">
    <source>
        <dbReference type="Proteomes" id="UP001157160"/>
    </source>
</evidence>
<proteinExistence type="predicted"/>
<evidence type="ECO:0008006" key="4">
    <source>
        <dbReference type="Google" id="ProtNLM"/>
    </source>
</evidence>
<accession>A0AA37UGQ2</accession>
<protein>
    <recommendedName>
        <fullName evidence="4">Alkaline shock response membrane anchor protein AmaP</fullName>
    </recommendedName>
</protein>
<keyword evidence="1" id="KW-0812">Transmembrane</keyword>
<feature type="transmembrane region" description="Helical" evidence="1">
    <location>
        <begin position="54"/>
        <end position="76"/>
    </location>
</feature>
<reference evidence="2 3" key="1">
    <citation type="journal article" date="2014" name="Int. J. Syst. Evol. Microbiol.">
        <title>Complete genome sequence of Corynebacterium casei LMG S-19264T (=DSM 44701T), isolated from a smear-ripened cheese.</title>
        <authorList>
            <consortium name="US DOE Joint Genome Institute (JGI-PGF)"/>
            <person name="Walter F."/>
            <person name="Albersmeier A."/>
            <person name="Kalinowski J."/>
            <person name="Ruckert C."/>
        </authorList>
    </citation>
    <scope>NUCLEOTIDE SEQUENCE [LARGE SCALE GENOMIC DNA]</scope>
    <source>
        <strain evidence="2 3">NBRC 112289</strain>
    </source>
</reference>
<name>A0AA37UGQ2_9MICO</name>
<dbReference type="EMBL" id="BSUL01000001">
    <property type="protein sequence ID" value="GMA28519.1"/>
    <property type="molecule type" value="Genomic_DNA"/>
</dbReference>
<gene>
    <name evidence="2" type="ORF">GCM10025874_17720</name>
</gene>
<sequence>MRHRSRSVAVSIGLWVAALPLAYLAVEAVLELVGAPALWQRPLDVVGTITGAEAVRYAVAGAAILAAVILLVLAFAPGRLSRHELADERMLVIVDDEVLAGALSRAAATAAAVPRDRVSTSVGSRSAEVTVRPTSGFDIDRDEVAAAAQRELERLAPTPPMRQTVRIETAGVIGR</sequence>